<dbReference type="EMBL" id="JARJCW010000055">
    <property type="protein sequence ID" value="KAJ7202315.1"/>
    <property type="molecule type" value="Genomic_DNA"/>
</dbReference>
<evidence type="ECO:0000313" key="11">
    <source>
        <dbReference type="Proteomes" id="UP001219525"/>
    </source>
</evidence>
<dbReference type="InterPro" id="IPR039024">
    <property type="entry name" value="RTC4"/>
</dbReference>
<dbReference type="AlphaFoldDB" id="A0AAD6Y8K1"/>
<gene>
    <name evidence="10" type="ORF">GGX14DRAFT_570820</name>
</gene>
<dbReference type="Pfam" id="PF14474">
    <property type="entry name" value="RTC4"/>
    <property type="match status" value="1"/>
</dbReference>
<evidence type="ECO:0000256" key="1">
    <source>
        <dbReference type="ARBA" id="ARBA00002738"/>
    </source>
</evidence>
<evidence type="ECO:0000256" key="2">
    <source>
        <dbReference type="ARBA" id="ARBA00004123"/>
    </source>
</evidence>
<keyword evidence="7" id="KW-0539">Nucleus</keyword>
<dbReference type="SMART" id="SM01312">
    <property type="entry name" value="RTC4"/>
    <property type="match status" value="1"/>
</dbReference>
<sequence length="1122" mass="124383">MDPQPPPRAPDPIITAIHQCPECESTNMGPVRVHEGSNKPARRGSVVQTCNKCRHSHFHTAPYVYDDAKHLLVRRQKQLANTPIPLESLHAPLRFLSDVVAADDIPPLLDPDASGRIDCANASCRNQQNQRRKASKKCIELKCKTCCVDAGRDARQEERYRDSCTAHNVSGSSGSRNAVHAAPLPTPDPVPDLPPIQSQSQRRGLPLPASQSTQPFAGQAQAAGKQKPRALALKNPISDMWKKQPPAAATTAVSSKVTRQCNDAILNSTADLVVYYKNATPALQLRVTSDNFPLFQLSSQPQLMASLSLTDKSWFDVYQQIEWKTMQPPTFFTVDKNHPTLIRLRPNLLETLTDCPGLEGYLSQHPKKRSGHALVSPPKKMARTNASSTAMPVRATPPPSEHAVIIIPDSPPPALLSLSTTDAVSTLPCSVSARSPLIVDGQRTWPDSFSVSEHREAWRQYDEIKDSRQTSIPAEFSNLFPGAKFTHTTVNHWRGFFLRAAPEIVDHFASFGRTPCGSWKAFKTAVSAHSKGEEWRPRNALPPPPVIKQEQDPIPLPVPAPAVPTLPSQNRPPASENGICDFCDEPFVVAPSSKSIQLRAELESTSHNAPTPANPSHRTAALPSQATRYCNQHRTDAELLPVARMHKWPEHINYAGLRDRVGHMDIVEALLELVRDPEASEFLNSHLLLLLKVISAKRLDSVFGELGYAVIAPAVLKAIRYSPTRFSLPSDFPLSDQHIIDYILIPECLVLLIAQDLDLDPDMAAATLTESTPFGQVYHSDHNDRKRCVDKMHSNFPVSPPFPSLPSPTLAPADFSLEPEPVPDPETLCEYCDEEMPSPRSESLIERGNQLRKRTWLDSHPGNKLHRAAPNANLIFSYCQQHLVETQDMPRARKEGWPTQPHFSSVFRRTLDLGKQLRIATRDFDSNRYVQSARDFYGNAVLSKSAMKAQLGSNRFAVCGTGYYGERGQQLIDLAIRFSFPAGYDFSALAPLTYDIVIREVLVPEAACRLIQQDLGVSEDCAAEILCASYSLGFALHPAPPSCEFYDRATQLVVTSHRRTAWALRVWEATNSGLGFEEWLQQQQEMEERIKVKVEPKDTMLTSSGKTVDLNAAVIDLTEDSD</sequence>
<comment type="similarity">
    <text evidence="4">Belongs to the RTC4 family.</text>
</comment>
<comment type="subcellular location">
    <subcellularLocation>
        <location evidence="3">Cytoplasm</location>
    </subcellularLocation>
    <subcellularLocation>
        <location evidence="2">Nucleus</location>
    </subcellularLocation>
</comment>
<feature type="compositionally biased region" description="Pro residues" evidence="8">
    <location>
        <begin position="184"/>
        <end position="194"/>
    </location>
</feature>
<proteinExistence type="inferred from homology"/>
<keyword evidence="11" id="KW-1185">Reference proteome</keyword>
<accession>A0AAD6Y8K1</accession>
<evidence type="ECO:0000256" key="8">
    <source>
        <dbReference type="SAM" id="MobiDB-lite"/>
    </source>
</evidence>
<evidence type="ECO:0000256" key="6">
    <source>
        <dbReference type="ARBA" id="ARBA00022490"/>
    </source>
</evidence>
<dbReference type="GO" id="GO:0005737">
    <property type="term" value="C:cytoplasm"/>
    <property type="evidence" value="ECO:0007669"/>
    <property type="project" value="UniProtKB-SubCell"/>
</dbReference>
<protein>
    <recommendedName>
        <fullName evidence="5">Restriction of telomere capping protein 4</fullName>
    </recommendedName>
</protein>
<evidence type="ECO:0000259" key="9">
    <source>
        <dbReference type="SMART" id="SM01312"/>
    </source>
</evidence>
<evidence type="ECO:0000256" key="7">
    <source>
        <dbReference type="ARBA" id="ARBA00023242"/>
    </source>
</evidence>
<evidence type="ECO:0000256" key="5">
    <source>
        <dbReference type="ARBA" id="ARBA00015162"/>
    </source>
</evidence>
<evidence type="ECO:0000256" key="4">
    <source>
        <dbReference type="ARBA" id="ARBA00009461"/>
    </source>
</evidence>
<keyword evidence="6" id="KW-0963">Cytoplasm</keyword>
<dbReference type="Proteomes" id="UP001219525">
    <property type="component" value="Unassembled WGS sequence"/>
</dbReference>
<dbReference type="InterPro" id="IPR028094">
    <property type="entry name" value="RTC4_C"/>
</dbReference>
<dbReference type="PANTHER" id="PTHR41391:SF1">
    <property type="entry name" value="RESTRICTION OF TELOMERE CAPPING PROTEIN 4"/>
    <property type="match status" value="1"/>
</dbReference>
<dbReference type="GO" id="GO:0005634">
    <property type="term" value="C:nucleus"/>
    <property type="evidence" value="ECO:0007669"/>
    <property type="project" value="UniProtKB-SubCell"/>
</dbReference>
<reference evidence="10" key="1">
    <citation type="submission" date="2023-03" db="EMBL/GenBank/DDBJ databases">
        <title>Massive genome expansion in bonnet fungi (Mycena s.s.) driven by repeated elements and novel gene families across ecological guilds.</title>
        <authorList>
            <consortium name="Lawrence Berkeley National Laboratory"/>
            <person name="Harder C.B."/>
            <person name="Miyauchi S."/>
            <person name="Viragh M."/>
            <person name="Kuo A."/>
            <person name="Thoen E."/>
            <person name="Andreopoulos B."/>
            <person name="Lu D."/>
            <person name="Skrede I."/>
            <person name="Drula E."/>
            <person name="Henrissat B."/>
            <person name="Morin E."/>
            <person name="Kohler A."/>
            <person name="Barry K."/>
            <person name="LaButti K."/>
            <person name="Morin E."/>
            <person name="Salamov A."/>
            <person name="Lipzen A."/>
            <person name="Mereny Z."/>
            <person name="Hegedus B."/>
            <person name="Baldrian P."/>
            <person name="Stursova M."/>
            <person name="Weitz H."/>
            <person name="Taylor A."/>
            <person name="Grigoriev I.V."/>
            <person name="Nagy L.G."/>
            <person name="Martin F."/>
            <person name="Kauserud H."/>
        </authorList>
    </citation>
    <scope>NUCLEOTIDE SEQUENCE</scope>
    <source>
        <strain evidence="10">9144</strain>
    </source>
</reference>
<evidence type="ECO:0000313" key="10">
    <source>
        <dbReference type="EMBL" id="KAJ7202315.1"/>
    </source>
</evidence>
<feature type="domain" description="Restriction of telomere capping protein 4 C-terminal" evidence="9">
    <location>
        <begin position="936"/>
        <end position="1039"/>
    </location>
</feature>
<organism evidence="10 11">
    <name type="scientific">Mycena pura</name>
    <dbReference type="NCBI Taxonomy" id="153505"/>
    <lineage>
        <taxon>Eukaryota</taxon>
        <taxon>Fungi</taxon>
        <taxon>Dikarya</taxon>
        <taxon>Basidiomycota</taxon>
        <taxon>Agaricomycotina</taxon>
        <taxon>Agaricomycetes</taxon>
        <taxon>Agaricomycetidae</taxon>
        <taxon>Agaricales</taxon>
        <taxon>Marasmiineae</taxon>
        <taxon>Mycenaceae</taxon>
        <taxon>Mycena</taxon>
    </lineage>
</organism>
<name>A0AAD6Y8K1_9AGAR</name>
<feature type="region of interest" description="Disordered" evidence="8">
    <location>
        <begin position="157"/>
        <end position="228"/>
    </location>
</feature>
<feature type="compositionally biased region" description="Polar residues" evidence="8">
    <location>
        <begin position="165"/>
        <end position="176"/>
    </location>
</feature>
<evidence type="ECO:0000256" key="3">
    <source>
        <dbReference type="ARBA" id="ARBA00004496"/>
    </source>
</evidence>
<comment type="function">
    <text evidence="1">May be involved in a process influencing telomere capping.</text>
</comment>
<dbReference type="PANTHER" id="PTHR41391">
    <property type="entry name" value="RESTRICTION OF TELOMERE CAPPING PROTEIN 4"/>
    <property type="match status" value="1"/>
</dbReference>
<comment type="caution">
    <text evidence="10">The sequence shown here is derived from an EMBL/GenBank/DDBJ whole genome shotgun (WGS) entry which is preliminary data.</text>
</comment>